<dbReference type="CDD" id="cd16025">
    <property type="entry name" value="PAS_like"/>
    <property type="match status" value="1"/>
</dbReference>
<dbReference type="PANTHER" id="PTHR42693">
    <property type="entry name" value="ARYLSULFATASE FAMILY MEMBER"/>
    <property type="match status" value="1"/>
</dbReference>
<comment type="similarity">
    <text evidence="1">Belongs to the sulfatase family.</text>
</comment>
<keyword evidence="8" id="KW-1185">Reference proteome</keyword>
<keyword evidence="2" id="KW-0479">Metal-binding</keyword>
<name>A0ABT1LIQ7_9HYPH</name>
<gene>
    <name evidence="7" type="ORF">NK718_20980</name>
</gene>
<comment type="caution">
    <text evidence="7">The sequence shown here is derived from an EMBL/GenBank/DDBJ whole genome shotgun (WGS) entry which is preliminary data.</text>
</comment>
<evidence type="ECO:0000256" key="1">
    <source>
        <dbReference type="ARBA" id="ARBA00008779"/>
    </source>
</evidence>
<evidence type="ECO:0000256" key="4">
    <source>
        <dbReference type="ARBA" id="ARBA00022837"/>
    </source>
</evidence>
<dbReference type="Gene3D" id="3.40.720.10">
    <property type="entry name" value="Alkaline Phosphatase, subunit A"/>
    <property type="match status" value="1"/>
</dbReference>
<dbReference type="Gene3D" id="3.30.1120.10">
    <property type="match status" value="1"/>
</dbReference>
<dbReference type="Proteomes" id="UP001205890">
    <property type="component" value="Unassembled WGS sequence"/>
</dbReference>
<keyword evidence="4" id="KW-0106">Calcium</keyword>
<protein>
    <submittedName>
        <fullName evidence="7">Sulfatase-like hydrolase/transferase</fullName>
    </submittedName>
</protein>
<keyword evidence="3" id="KW-0378">Hydrolase</keyword>
<evidence type="ECO:0000259" key="6">
    <source>
        <dbReference type="Pfam" id="PF00884"/>
    </source>
</evidence>
<dbReference type="InterPro" id="IPR017850">
    <property type="entry name" value="Alkaline_phosphatase_core_sf"/>
</dbReference>
<feature type="domain" description="Sulfatase N-terminal" evidence="6">
    <location>
        <begin position="57"/>
        <end position="472"/>
    </location>
</feature>
<sequence length="775" mass="83840">MRLVPSIAACLLASLAPAFAQDSLPRPEPLFGGRVGDTWKESVPDYPKPVQAPAGAPNVLVILLDDTGFGHAATFGGAAQTPTLDRLAREGLRYNQFHTTALCSPTRAALLTGRNHHSVGSGVVIEMGTGFPGYTGIAPDAAAGLPEILRANGYATAAFGKWHNTPDAEISPAGPFDRWPTGRTWGFEYFYGFMNGESNQYYPSLYRGTTPVAAPKTPEQGYHLTEDIVDEAIGWLDRVNATNPSKPWFLYFAPGAIHAPHHAPQAYRDKYRGKFDAGWDRYREETFARQKQLGVIPADTVLTPRPAELPAWADQPEEARRVYARLMENYSGYLEHTDVEIGRLIAAIETSGKLDDTMVVYIVGDNGASGEGGLQGTVSEVASVNGIQLGLPGLLAKFDQIGGPETEPHVPAAWAWAADTPFKWTKQVASHFGGTRNPVVIRWPKGLAARGELRSQFHHVIDIAPTVLEAAHLPAPRTVNGVAQKPIEGVSMLYSFADRDTRSRRSVQYFEMMGNRAIYKDGWIASARHGRLPWQTAGAATGAFADDQWELYDLSTDFSQANDLAARYPDKVKEMQAAFMEEARKYNVLPLDDRLSERFDMSLRPNPLKGLTKMIYGPGVGGLNESATLNTHGVPFSITADVEIGPAGGDGVLAAMGGTTCGWTLYVKDGRPTFAYNFFAVEETTVASGAPLAPGKASIRVDVTPVAPSPGAAADVTLWVDGKQVASGRVPRTAPFRYSTEPFDVGRDSVSAVSNAYRSPFAFQGRIAQVAVEVR</sequence>
<dbReference type="SUPFAM" id="SSF53649">
    <property type="entry name" value="Alkaline phosphatase-like"/>
    <property type="match status" value="1"/>
</dbReference>
<dbReference type="Pfam" id="PF00884">
    <property type="entry name" value="Sulfatase"/>
    <property type="match status" value="1"/>
</dbReference>
<dbReference type="InterPro" id="IPR024607">
    <property type="entry name" value="Sulfatase_CS"/>
</dbReference>
<dbReference type="SUPFAM" id="SSF49899">
    <property type="entry name" value="Concanavalin A-like lectins/glucanases"/>
    <property type="match status" value="1"/>
</dbReference>
<dbReference type="EMBL" id="JANCLU010000032">
    <property type="protein sequence ID" value="MCP8941006.1"/>
    <property type="molecule type" value="Genomic_DNA"/>
</dbReference>
<accession>A0ABT1LIQ7</accession>
<dbReference type="InterPro" id="IPR013320">
    <property type="entry name" value="ConA-like_dom_sf"/>
</dbReference>
<dbReference type="PANTHER" id="PTHR42693:SF43">
    <property type="entry name" value="BLL2667 PROTEIN"/>
    <property type="match status" value="1"/>
</dbReference>
<evidence type="ECO:0000256" key="3">
    <source>
        <dbReference type="ARBA" id="ARBA00022801"/>
    </source>
</evidence>
<dbReference type="RefSeq" id="WP_254746384.1">
    <property type="nucleotide sequence ID" value="NZ_JANCLU010000032.1"/>
</dbReference>
<keyword evidence="5" id="KW-0732">Signal</keyword>
<organism evidence="7 8">
    <name type="scientific">Alsobacter ponti</name>
    <dbReference type="NCBI Taxonomy" id="2962936"/>
    <lineage>
        <taxon>Bacteria</taxon>
        <taxon>Pseudomonadati</taxon>
        <taxon>Pseudomonadota</taxon>
        <taxon>Alphaproteobacteria</taxon>
        <taxon>Hyphomicrobiales</taxon>
        <taxon>Alsobacteraceae</taxon>
        <taxon>Alsobacter</taxon>
    </lineage>
</organism>
<evidence type="ECO:0000313" key="8">
    <source>
        <dbReference type="Proteomes" id="UP001205890"/>
    </source>
</evidence>
<evidence type="ECO:0000256" key="5">
    <source>
        <dbReference type="SAM" id="SignalP"/>
    </source>
</evidence>
<evidence type="ECO:0000256" key="2">
    <source>
        <dbReference type="ARBA" id="ARBA00022723"/>
    </source>
</evidence>
<evidence type="ECO:0000313" key="7">
    <source>
        <dbReference type="EMBL" id="MCP8941006.1"/>
    </source>
</evidence>
<feature type="chain" id="PRO_5047293418" evidence="5">
    <location>
        <begin position="21"/>
        <end position="775"/>
    </location>
</feature>
<dbReference type="InterPro" id="IPR050738">
    <property type="entry name" value="Sulfatase"/>
</dbReference>
<reference evidence="7 8" key="1">
    <citation type="submission" date="2022-07" db="EMBL/GenBank/DDBJ databases">
        <authorList>
            <person name="Li W.-J."/>
            <person name="Deng Q.-Q."/>
        </authorList>
    </citation>
    <scope>NUCLEOTIDE SEQUENCE [LARGE SCALE GENOMIC DNA]</scope>
    <source>
        <strain evidence="7 8">SYSU M60028</strain>
    </source>
</reference>
<feature type="signal peptide" evidence="5">
    <location>
        <begin position="1"/>
        <end position="20"/>
    </location>
</feature>
<proteinExistence type="inferred from homology"/>
<dbReference type="InterPro" id="IPR000917">
    <property type="entry name" value="Sulfatase_N"/>
</dbReference>
<dbReference type="PROSITE" id="PS00523">
    <property type="entry name" value="SULFATASE_1"/>
    <property type="match status" value="1"/>
</dbReference>